<reference evidence="1 2" key="1">
    <citation type="submission" date="2014-06" db="EMBL/GenBank/DDBJ databases">
        <authorList>
            <person name="Swart Estienne"/>
        </authorList>
    </citation>
    <scope>NUCLEOTIDE SEQUENCE [LARGE SCALE GENOMIC DNA]</scope>
    <source>
        <strain evidence="1 2">130c</strain>
    </source>
</reference>
<dbReference type="Proteomes" id="UP000039865">
    <property type="component" value="Unassembled WGS sequence"/>
</dbReference>
<name>A0A078AFI4_STYLE</name>
<organism evidence="1 2">
    <name type="scientific">Stylonychia lemnae</name>
    <name type="common">Ciliate</name>
    <dbReference type="NCBI Taxonomy" id="5949"/>
    <lineage>
        <taxon>Eukaryota</taxon>
        <taxon>Sar</taxon>
        <taxon>Alveolata</taxon>
        <taxon>Ciliophora</taxon>
        <taxon>Intramacronucleata</taxon>
        <taxon>Spirotrichea</taxon>
        <taxon>Stichotrichia</taxon>
        <taxon>Sporadotrichida</taxon>
        <taxon>Oxytrichidae</taxon>
        <taxon>Stylonychinae</taxon>
        <taxon>Stylonychia</taxon>
    </lineage>
</organism>
<dbReference type="EMBL" id="CCKQ01009508">
    <property type="protein sequence ID" value="CDW81004.1"/>
    <property type="molecule type" value="Genomic_DNA"/>
</dbReference>
<proteinExistence type="predicted"/>
<keyword evidence="2" id="KW-1185">Reference proteome</keyword>
<gene>
    <name evidence="1" type="primary">Contig17999.g19133</name>
    <name evidence="1" type="ORF">STYLEM_10010</name>
</gene>
<protein>
    <submittedName>
        <fullName evidence="1">Uncharacterized protein</fullName>
    </submittedName>
</protein>
<accession>A0A078AFI4</accession>
<dbReference type="InParanoid" id="A0A078AFI4"/>
<evidence type="ECO:0000313" key="2">
    <source>
        <dbReference type="Proteomes" id="UP000039865"/>
    </source>
</evidence>
<sequence>MEQRNSFIDQQSTTGNTAIREVLQEEECKPYIEWENKDQEMSTEPHFDEADLSTSQTIFEIPDMDHAQLENTTFKDEENTFNEEIQKFNNLAYDQRQTNQRVSHDRFIVFMALIQQIIQKTNNAVNIQTLTQELERLYEAAQEPFKNEDNGQWHHQDILDFCCQLLKAKLNDLNVWEQKNETQDVLNLRNPQPQDYQFESKKQFDQFLRNHSNRDNTERAQCPIPFKNQNTLQARNRVGNYGSYAYCTTRDTFKKYPP</sequence>
<evidence type="ECO:0000313" key="1">
    <source>
        <dbReference type="EMBL" id="CDW81004.1"/>
    </source>
</evidence>
<dbReference type="AlphaFoldDB" id="A0A078AFI4"/>